<dbReference type="NCBIfam" id="TIGR00573">
    <property type="entry name" value="dnaq"/>
    <property type="match status" value="1"/>
</dbReference>
<organism evidence="4 5">
    <name type="scientific">Litoribacter ruber</name>
    <dbReference type="NCBI Taxonomy" id="702568"/>
    <lineage>
        <taxon>Bacteria</taxon>
        <taxon>Pseudomonadati</taxon>
        <taxon>Bacteroidota</taxon>
        <taxon>Cytophagia</taxon>
        <taxon>Cytophagales</taxon>
        <taxon>Cyclobacteriaceae</taxon>
        <taxon>Litoribacter</taxon>
    </lineage>
</organism>
<dbReference type="SUPFAM" id="SSF82771">
    <property type="entry name" value="GIY-YIG endonuclease"/>
    <property type="match status" value="1"/>
</dbReference>
<dbReference type="Gene3D" id="3.30.420.10">
    <property type="entry name" value="Ribonuclease H-like superfamily/Ribonuclease H"/>
    <property type="match status" value="1"/>
</dbReference>
<evidence type="ECO:0000259" key="3">
    <source>
        <dbReference type="PROSITE" id="PS50164"/>
    </source>
</evidence>
<dbReference type="PANTHER" id="PTHR30231">
    <property type="entry name" value="DNA POLYMERASE III SUBUNIT EPSILON"/>
    <property type="match status" value="1"/>
</dbReference>
<dbReference type="AlphaFoldDB" id="A0AAP2CM39"/>
<feature type="domain" description="GIY-YIG" evidence="3">
    <location>
        <begin position="196"/>
        <end position="270"/>
    </location>
</feature>
<dbReference type="InterPro" id="IPR006054">
    <property type="entry name" value="DnaQ"/>
</dbReference>
<dbReference type="InterPro" id="IPR035901">
    <property type="entry name" value="GIY-YIG_endonuc_sf"/>
</dbReference>
<evidence type="ECO:0000256" key="2">
    <source>
        <dbReference type="ARBA" id="ARBA00026073"/>
    </source>
</evidence>
<name>A0AAP2CM39_9BACT</name>
<comment type="function">
    <text evidence="1">DNA polymerase III is a complex, multichain enzyme responsible for most of the replicative synthesis in bacteria. The epsilon subunit contain the editing function and is a proofreading 3'-5' exonuclease.</text>
</comment>
<dbReference type="Pfam" id="PF00929">
    <property type="entry name" value="RNase_T"/>
    <property type="match status" value="1"/>
</dbReference>
<dbReference type="CDD" id="cd06127">
    <property type="entry name" value="DEDDh"/>
    <property type="match status" value="1"/>
</dbReference>
<dbReference type="InterPro" id="IPR047296">
    <property type="entry name" value="GIY-YIG_UvrC_Cho"/>
</dbReference>
<reference evidence="4 5" key="1">
    <citation type="submission" date="2021-05" db="EMBL/GenBank/DDBJ databases">
        <authorList>
            <person name="Zhang Z.D."/>
            <person name="Osman G."/>
        </authorList>
    </citation>
    <scope>NUCLEOTIDE SEQUENCE [LARGE SCALE GENOMIC DNA]</scope>
    <source>
        <strain evidence="4 5">KCTC 32217</strain>
    </source>
</reference>
<dbReference type="InterPro" id="IPR036397">
    <property type="entry name" value="RNaseH_sf"/>
</dbReference>
<dbReference type="SMART" id="SM00479">
    <property type="entry name" value="EXOIII"/>
    <property type="match status" value="1"/>
</dbReference>
<gene>
    <name evidence="4" type="ORF">KI659_13805</name>
</gene>
<dbReference type="Gene3D" id="3.40.1440.10">
    <property type="entry name" value="GIY-YIG endonuclease"/>
    <property type="match status" value="1"/>
</dbReference>
<dbReference type="GO" id="GO:0045004">
    <property type="term" value="P:DNA replication proofreading"/>
    <property type="evidence" value="ECO:0007669"/>
    <property type="project" value="TreeGrafter"/>
</dbReference>
<evidence type="ECO:0000313" key="4">
    <source>
        <dbReference type="EMBL" id="MBS9525090.1"/>
    </source>
</evidence>
<evidence type="ECO:0000313" key="5">
    <source>
        <dbReference type="Proteomes" id="UP001319104"/>
    </source>
</evidence>
<dbReference type="EMBL" id="JAHCMY010000008">
    <property type="protein sequence ID" value="MBS9525090.1"/>
    <property type="molecule type" value="Genomic_DNA"/>
</dbReference>
<comment type="caution">
    <text evidence="4">The sequence shown here is derived from an EMBL/GenBank/DDBJ whole genome shotgun (WGS) entry which is preliminary data.</text>
</comment>
<dbReference type="InterPro" id="IPR012337">
    <property type="entry name" value="RNaseH-like_sf"/>
</dbReference>
<dbReference type="PROSITE" id="PS50164">
    <property type="entry name" value="GIY_YIG"/>
    <property type="match status" value="1"/>
</dbReference>
<dbReference type="GO" id="GO:0008408">
    <property type="term" value="F:3'-5' exonuclease activity"/>
    <property type="evidence" value="ECO:0007669"/>
    <property type="project" value="TreeGrafter"/>
</dbReference>
<dbReference type="Pfam" id="PF01541">
    <property type="entry name" value="GIY-YIG"/>
    <property type="match status" value="1"/>
</dbReference>
<dbReference type="CDD" id="cd10434">
    <property type="entry name" value="GIY-YIG_UvrC_Cho"/>
    <property type="match status" value="1"/>
</dbReference>
<dbReference type="GO" id="GO:0003887">
    <property type="term" value="F:DNA-directed DNA polymerase activity"/>
    <property type="evidence" value="ECO:0007669"/>
    <property type="project" value="InterPro"/>
</dbReference>
<evidence type="ECO:0000256" key="1">
    <source>
        <dbReference type="ARBA" id="ARBA00025483"/>
    </source>
</evidence>
<dbReference type="InterPro" id="IPR000305">
    <property type="entry name" value="GIY-YIG_endonuc"/>
</dbReference>
<protein>
    <submittedName>
        <fullName evidence="4">GIY-YIG nuclease family protein</fullName>
    </submittedName>
</protein>
<dbReference type="Proteomes" id="UP001319104">
    <property type="component" value="Unassembled WGS sequence"/>
</dbReference>
<dbReference type="PANTHER" id="PTHR30231:SF41">
    <property type="entry name" value="DNA POLYMERASE III SUBUNIT EPSILON"/>
    <property type="match status" value="1"/>
</dbReference>
<dbReference type="InterPro" id="IPR013520">
    <property type="entry name" value="Ribonucl_H"/>
</dbReference>
<dbReference type="GO" id="GO:0006289">
    <property type="term" value="P:nucleotide-excision repair"/>
    <property type="evidence" value="ECO:0007669"/>
    <property type="project" value="InterPro"/>
</dbReference>
<dbReference type="FunFam" id="3.30.420.10:FF:000045">
    <property type="entry name" value="3'-5' exonuclease DinG"/>
    <property type="match status" value="1"/>
</dbReference>
<dbReference type="SUPFAM" id="SSF53098">
    <property type="entry name" value="Ribonuclease H-like"/>
    <property type="match status" value="1"/>
</dbReference>
<dbReference type="GO" id="GO:0005829">
    <property type="term" value="C:cytosol"/>
    <property type="evidence" value="ECO:0007669"/>
    <property type="project" value="TreeGrafter"/>
</dbReference>
<proteinExistence type="predicted"/>
<comment type="subunit">
    <text evidence="2">DNA polymerase III contains a core (composed of alpha, epsilon and theta chains) that associates with a tau subunit. This core dimerizes to form the POLIII' complex. PolIII' associates with the gamma complex (composed of gamma, delta, delta', psi and chi chains) and with the beta chain to form the complete DNA polymerase III complex.</text>
</comment>
<dbReference type="GO" id="GO:0003677">
    <property type="term" value="F:DNA binding"/>
    <property type="evidence" value="ECO:0007669"/>
    <property type="project" value="InterPro"/>
</dbReference>
<dbReference type="SMART" id="SM00465">
    <property type="entry name" value="GIYc"/>
    <property type="match status" value="1"/>
</dbReference>
<keyword evidence="5" id="KW-1185">Reference proteome</keyword>
<sequence>MVFAIVDIETTGGTAQRGGITEVAVIVHDGKQVLDTYQTLVNPLRIVPGFITGLTGIDNEMVQDAPTFAEIAEELYELLEDKIFVAHNVNFDYNFLHHEFGKVGLNFRRPKLCTVRLSRKAFPGYSSYSLGRLCESRGIRITDRHRAYGDAAATAILFQQVFSLDRSIIDKSLKRNSGEAFLPPHISKEKFDALPQRPGVYYFFNQTNEVIYVGKANNIQSRFKGHFGGKSRNDLKSEIHDVSFSETGSEFLALLLEALEIKRLWPKYNRAQKRPSHSWGIYTYEDGNGYQRIQVGKVQKALKPIMTFYSHAEAWAEVQSGVRAFGFCPKLAGIQKSAHECYDYPLGKCEGACLGKESPETYNLKMEEWLNQGTVVSKQLLIKSAGRTRDEHAAIVFDNGILKAYGFISQEMEVQAESILDYLTPVKPVLETGLILRSFLSREKLDMVVI</sequence>
<accession>A0AAP2CM39</accession>